<comment type="similarity">
    <text evidence="1 4">Belongs to the GST superfamily. Kappa family.</text>
</comment>
<dbReference type="InterPro" id="IPR051924">
    <property type="entry name" value="GST_Kappa/NadH"/>
</dbReference>
<evidence type="ECO:0000256" key="4">
    <source>
        <dbReference type="PIRNR" id="PIRNR006386"/>
    </source>
</evidence>
<dbReference type="GO" id="GO:0004602">
    <property type="term" value="F:glutathione peroxidase activity"/>
    <property type="evidence" value="ECO:0007669"/>
    <property type="project" value="TreeGrafter"/>
</dbReference>
<dbReference type="InterPro" id="IPR001853">
    <property type="entry name" value="DSBA-like_thioredoxin_dom"/>
</dbReference>
<feature type="active site" description="Nucleophile" evidence="5">
    <location>
        <position position="14"/>
    </location>
</feature>
<dbReference type="EC" id="2.5.1.18" evidence="4"/>
<dbReference type="GO" id="GO:0006749">
    <property type="term" value="P:glutathione metabolic process"/>
    <property type="evidence" value="ECO:0007669"/>
    <property type="project" value="TreeGrafter"/>
</dbReference>
<dbReference type="HOGENOM" id="CLU_069253_1_4_1"/>
<dbReference type="OrthoDB" id="4664297at2759"/>
<dbReference type="Pfam" id="PF01323">
    <property type="entry name" value="DSBA"/>
    <property type="match status" value="1"/>
</dbReference>
<comment type="catalytic activity">
    <reaction evidence="3 4">
        <text>RX + glutathione = an S-substituted glutathione + a halide anion + H(+)</text>
        <dbReference type="Rhea" id="RHEA:16437"/>
        <dbReference type="ChEBI" id="CHEBI:15378"/>
        <dbReference type="ChEBI" id="CHEBI:16042"/>
        <dbReference type="ChEBI" id="CHEBI:17792"/>
        <dbReference type="ChEBI" id="CHEBI:57925"/>
        <dbReference type="ChEBI" id="CHEBI:90779"/>
        <dbReference type="EC" id="2.5.1.18"/>
    </reaction>
</comment>
<evidence type="ECO:0000256" key="5">
    <source>
        <dbReference type="PIRSR" id="PIRSR006386-1"/>
    </source>
</evidence>
<dbReference type="PIRSF" id="PIRSF006386">
    <property type="entry name" value="HCCAis_GSTk"/>
    <property type="match status" value="1"/>
</dbReference>
<dbReference type="InterPro" id="IPR014440">
    <property type="entry name" value="HCCAis_GSTk"/>
</dbReference>
<keyword evidence="2 4" id="KW-0808">Transferase</keyword>
<gene>
    <name evidence="7" type="ORF">G647_06583</name>
</gene>
<dbReference type="Gene3D" id="3.40.30.10">
    <property type="entry name" value="Glutaredoxin"/>
    <property type="match status" value="1"/>
</dbReference>
<dbReference type="EMBL" id="KB822706">
    <property type="protein sequence ID" value="ETI22508.1"/>
    <property type="molecule type" value="Genomic_DNA"/>
</dbReference>
<dbReference type="PANTHER" id="PTHR42943">
    <property type="entry name" value="GLUTATHIONE S-TRANSFERASE KAPPA"/>
    <property type="match status" value="1"/>
</dbReference>
<dbReference type="GO" id="GO:0005739">
    <property type="term" value="C:mitochondrion"/>
    <property type="evidence" value="ECO:0007669"/>
    <property type="project" value="TreeGrafter"/>
</dbReference>
<dbReference type="AlphaFoldDB" id="V9D883"/>
<protein>
    <recommendedName>
        <fullName evidence="4">Glutathione S-transferase kappa</fullName>
        <ecNumber evidence="4">2.5.1.18</ecNumber>
    </recommendedName>
</protein>
<evidence type="ECO:0000313" key="7">
    <source>
        <dbReference type="EMBL" id="ETI22508.1"/>
    </source>
</evidence>
<proteinExistence type="inferred from homology"/>
<dbReference type="GO" id="GO:0004364">
    <property type="term" value="F:glutathione transferase activity"/>
    <property type="evidence" value="ECO:0007669"/>
    <property type="project" value="UniProtKB-UniRule"/>
</dbReference>
<dbReference type="FunFam" id="3.40.30.10:FF:000096">
    <property type="entry name" value="Glutathione S-transferase kappa"/>
    <property type="match status" value="1"/>
</dbReference>
<accession>V9D883</accession>
<reference evidence="7 8" key="1">
    <citation type="submission" date="2013-03" db="EMBL/GenBank/DDBJ databases">
        <title>The Genome Sequence of Cladophialophora carrionii CBS 160.54.</title>
        <authorList>
            <consortium name="The Broad Institute Genomics Platform"/>
            <person name="Cuomo C."/>
            <person name="de Hoog S."/>
            <person name="Gorbushina A."/>
            <person name="Walker B."/>
            <person name="Young S.K."/>
            <person name="Zeng Q."/>
            <person name="Gargeya S."/>
            <person name="Fitzgerald M."/>
            <person name="Haas B."/>
            <person name="Abouelleil A."/>
            <person name="Allen A.W."/>
            <person name="Alvarado L."/>
            <person name="Arachchi H.M."/>
            <person name="Berlin A.M."/>
            <person name="Chapman S.B."/>
            <person name="Gainer-Dewar J."/>
            <person name="Goldberg J."/>
            <person name="Griggs A."/>
            <person name="Gujja S."/>
            <person name="Hansen M."/>
            <person name="Howarth C."/>
            <person name="Imamovic A."/>
            <person name="Ireland A."/>
            <person name="Larimer J."/>
            <person name="McCowan C."/>
            <person name="Murphy C."/>
            <person name="Pearson M."/>
            <person name="Poon T.W."/>
            <person name="Priest M."/>
            <person name="Roberts A."/>
            <person name="Saif S."/>
            <person name="Shea T."/>
            <person name="Sisk P."/>
            <person name="Sykes S."/>
            <person name="Wortman J."/>
            <person name="Nusbaum C."/>
            <person name="Birren B."/>
        </authorList>
    </citation>
    <scope>NUCLEOTIDE SEQUENCE [LARGE SCALE GENOMIC DNA]</scope>
    <source>
        <strain evidence="7 8">CBS 160.54</strain>
    </source>
</reference>
<dbReference type="Proteomes" id="UP000030678">
    <property type="component" value="Unassembled WGS sequence"/>
</dbReference>
<evidence type="ECO:0000256" key="1">
    <source>
        <dbReference type="ARBA" id="ARBA00006494"/>
    </source>
</evidence>
<dbReference type="GeneID" id="19985076"/>
<dbReference type="GO" id="GO:0005777">
    <property type="term" value="C:peroxisome"/>
    <property type="evidence" value="ECO:0007669"/>
    <property type="project" value="TreeGrafter"/>
</dbReference>
<sequence length="217" mass="24547">MRKPKLTLYFDLHSPYSYLAFYVIKNSAIFRACEVTYTPVLLVAYINAVGLKPPWSSPNKVNWIQTDVGRWCQDCGIPWKQGWPANYPFEATTMEVQRALISCSLECPERFPEVVAVLYHAFWYEKKGVQLPEIHGPLIAKVVGAELAAKIRGRTATDEVKSLLRQHTDSALSGGSPGLPWIKATDLEGREQSFWGFDHLGQVARFLRLGRLNEAHL</sequence>
<dbReference type="InterPro" id="IPR036249">
    <property type="entry name" value="Thioredoxin-like_sf"/>
</dbReference>
<dbReference type="PANTHER" id="PTHR42943:SF2">
    <property type="entry name" value="GLUTATHIONE S-TRANSFERASE KAPPA 1"/>
    <property type="match status" value="1"/>
</dbReference>
<evidence type="ECO:0000313" key="8">
    <source>
        <dbReference type="Proteomes" id="UP000030678"/>
    </source>
</evidence>
<dbReference type="SUPFAM" id="SSF52833">
    <property type="entry name" value="Thioredoxin-like"/>
    <property type="match status" value="1"/>
</dbReference>
<feature type="domain" description="DSBA-like thioredoxin" evidence="6">
    <location>
        <begin position="6"/>
        <end position="207"/>
    </location>
</feature>
<evidence type="ECO:0000256" key="2">
    <source>
        <dbReference type="ARBA" id="ARBA00022679"/>
    </source>
</evidence>
<evidence type="ECO:0000259" key="6">
    <source>
        <dbReference type="Pfam" id="PF01323"/>
    </source>
</evidence>
<dbReference type="VEuPathDB" id="FungiDB:G647_06583"/>
<organism evidence="7 8">
    <name type="scientific">Cladophialophora carrionii CBS 160.54</name>
    <dbReference type="NCBI Taxonomy" id="1279043"/>
    <lineage>
        <taxon>Eukaryota</taxon>
        <taxon>Fungi</taxon>
        <taxon>Dikarya</taxon>
        <taxon>Ascomycota</taxon>
        <taxon>Pezizomycotina</taxon>
        <taxon>Eurotiomycetes</taxon>
        <taxon>Chaetothyriomycetidae</taxon>
        <taxon>Chaetothyriales</taxon>
        <taxon>Herpotrichiellaceae</taxon>
        <taxon>Cladophialophora</taxon>
    </lineage>
</organism>
<evidence type="ECO:0000256" key="3">
    <source>
        <dbReference type="ARBA" id="ARBA00047960"/>
    </source>
</evidence>
<dbReference type="RefSeq" id="XP_008729125.1">
    <property type="nucleotide sequence ID" value="XM_008730903.1"/>
</dbReference>
<name>V9D883_9EURO</name>